<organism evidence="2 3">
    <name type="scientific">Homarus gammarus nudivirus</name>
    <dbReference type="NCBI Taxonomy" id="2509616"/>
    <lineage>
        <taxon>Viruses</taxon>
        <taxon>Viruses incertae sedis</taxon>
        <taxon>Naldaviricetes</taxon>
        <taxon>Lefavirales</taxon>
        <taxon>Nudiviridae</taxon>
        <taxon>Gammanudivirus</taxon>
        <taxon>Gammanudivirus hogammari</taxon>
    </lineage>
</organism>
<reference evidence="2" key="1">
    <citation type="journal article" date="2019" name="Sci. Rep.">
        <title>The first clawed lobster virus Homarus gammarus nudivirus (HgNV n. sp.) expands the diversity of the Nudiviridae.</title>
        <authorList>
            <person name="Holt C.C."/>
            <person name="Stone M."/>
            <person name="Bass D."/>
            <person name="Bateman K.S."/>
            <person name="van Aerle R."/>
            <person name="Daniels C.L."/>
            <person name="van der Giezen M."/>
            <person name="Ross S.H."/>
            <person name="Hooper C."/>
            <person name="Stentiford G.D."/>
        </authorList>
    </citation>
    <scope>NUCLEOTIDE SEQUENCE</scope>
    <source>
        <strain evidence="2">52S104HLG2</strain>
    </source>
</reference>
<evidence type="ECO:0000256" key="1">
    <source>
        <dbReference type="SAM" id="MobiDB-lite"/>
    </source>
</evidence>
<name>A0A411HB93_9VIRU</name>
<gene>
    <name evidence="2" type="ORF">HgNV_054</name>
</gene>
<evidence type="ECO:0000313" key="2">
    <source>
        <dbReference type="EMBL" id="QBB28659.1"/>
    </source>
</evidence>
<sequence length="414" mass="48104">MEPPKKRQKLVINLDDSDSEDDEQETAAAAVVTAADGTDQLEINITEEERRQLNDELKTITDVINQAVISMTEYNNGDCRYTQSLLNCVRNEAAFEKEYRQEILDHIRISDKCTLLIPFYLNHVAFSTIKWVRFNTNPSLKNSLKVRQLDFISKHNPAMWICDEYSEEFDLRKTCWIAQINTRVGKIPSNLFDKEGDECDRYFMLMEYNYLTQDMGNDQQYKGICGMCIFVCKITANCCFELVDIANIKLSCNIANRIYGNIIDILDKYPTAPIFIYVPQTLKLSAMFGSYLFPWSHFILRNDTRIYNLITSIQLDQEQPTEESRNQCIDNDIHFKSCCLCNCFNLFTKLSENKFKERSLSQVINNTTVKYQPTTMLPKYIKCTNASLMTYGAEHAIHYTNCLPCMDNIYCEYD</sequence>
<keyword evidence="3" id="KW-1185">Reference proteome</keyword>
<protein>
    <submittedName>
        <fullName evidence="2">Uncharacterized protein</fullName>
    </submittedName>
</protein>
<dbReference type="EMBL" id="MK439999">
    <property type="protein sequence ID" value="QBB28659.1"/>
    <property type="molecule type" value="Genomic_DNA"/>
</dbReference>
<feature type="compositionally biased region" description="Acidic residues" evidence="1">
    <location>
        <begin position="15"/>
        <end position="25"/>
    </location>
</feature>
<dbReference type="Proteomes" id="UP000682645">
    <property type="component" value="Segment"/>
</dbReference>
<feature type="region of interest" description="Disordered" evidence="1">
    <location>
        <begin position="1"/>
        <end position="28"/>
    </location>
</feature>
<evidence type="ECO:0000313" key="3">
    <source>
        <dbReference type="Proteomes" id="UP000682645"/>
    </source>
</evidence>
<proteinExistence type="predicted"/>
<accession>A0A411HB93</accession>